<dbReference type="PATRIC" id="fig|45074.5.peg.2862"/>
<keyword evidence="10" id="KW-1185">Reference proteome</keyword>
<evidence type="ECO:0000256" key="3">
    <source>
        <dbReference type="ARBA" id="ARBA00022723"/>
    </source>
</evidence>
<dbReference type="STRING" id="45074.Lsan_2658"/>
<evidence type="ECO:0000259" key="8">
    <source>
        <dbReference type="PROSITE" id="PS51387"/>
    </source>
</evidence>
<dbReference type="EMBL" id="LNYU01000078">
    <property type="protein sequence ID" value="KTD57036.1"/>
    <property type="molecule type" value="Genomic_DNA"/>
</dbReference>
<dbReference type="Pfam" id="PF01565">
    <property type="entry name" value="FAD_binding_4"/>
    <property type="match status" value="1"/>
</dbReference>
<evidence type="ECO:0000256" key="5">
    <source>
        <dbReference type="ARBA" id="ARBA00023002"/>
    </source>
</evidence>
<accession>A0A0W0YJE3</accession>
<dbReference type="InterPro" id="IPR004017">
    <property type="entry name" value="Cys_rich_dom"/>
</dbReference>
<evidence type="ECO:0000256" key="7">
    <source>
        <dbReference type="ARBA" id="ARBA00023014"/>
    </source>
</evidence>
<evidence type="ECO:0000256" key="1">
    <source>
        <dbReference type="ARBA" id="ARBA00001974"/>
    </source>
</evidence>
<dbReference type="Pfam" id="PF13534">
    <property type="entry name" value="Fer4_17"/>
    <property type="match status" value="1"/>
</dbReference>
<dbReference type="InterPro" id="IPR016166">
    <property type="entry name" value="FAD-bd_PCMH"/>
</dbReference>
<dbReference type="SUPFAM" id="SSF56176">
    <property type="entry name" value="FAD-binding/transporter-associated domain-like"/>
    <property type="match status" value="1"/>
</dbReference>
<comment type="caution">
    <text evidence="9">The sequence shown here is derived from an EMBL/GenBank/DDBJ whole genome shotgun (WGS) entry which is preliminary data.</text>
</comment>
<dbReference type="AlphaFoldDB" id="A0A0W0YJE3"/>
<dbReference type="GO" id="GO:0071949">
    <property type="term" value="F:FAD binding"/>
    <property type="evidence" value="ECO:0007669"/>
    <property type="project" value="InterPro"/>
</dbReference>
<evidence type="ECO:0000313" key="9">
    <source>
        <dbReference type="EMBL" id="KTD57036.1"/>
    </source>
</evidence>
<dbReference type="GO" id="GO:0046872">
    <property type="term" value="F:metal ion binding"/>
    <property type="evidence" value="ECO:0007669"/>
    <property type="project" value="UniProtKB-KW"/>
</dbReference>
<dbReference type="SUPFAM" id="SSF55103">
    <property type="entry name" value="FAD-linked oxidases, C-terminal domain"/>
    <property type="match status" value="1"/>
</dbReference>
<sequence>MDETALAKELHQHIEGEVQFDAGSKALYATDASNYRQTPIGIVIPKTINDVITTVSICRKYKAPILSRGCGTSLAGQCCNAAIILDFSKYLNKVLEISPEKKLARVQPGCILDNLRNKTEKFQLTFGPDPATHNHITLGGMIGNNSCGVHSVLAQFEGDGARTSDNIESLEILTYDGLRMHVGKNSEEELNELIKQGGRKGEIYKQLKQLAEQHAELIRDKYPKIPRRVSGYNLDELLPEKNFNLARALVGSESTCVIILEATLKLIYSPPIRSLVALGYPDIFSGCDHLNEILKYKPCGLEGLDNALIDFMTIKKIHPEDIQLLPEGKGWLLVEFGGKTKQEADDKAKKLMLELERCTNSPSMKLFDDINEEKKIWEVRESALAATALVPGETHSWAGWEDSAVAPKHLSSYLKELKTLFKKYHYKVAVYGHFGQGCVHCRIPFDFFTAAGINFFRSFLDEAANLVIKYGGSLSGEHGDGQSRGELLEKMYGKKLIDAFREFKLIWDPEWKMNPGKIIEPYKVTENLRIGTSYHPWNPKTYFHFPADDSNFSNTSLRCIGVGVCRRETGGIMCPSYMVTKEEKHSTRGRARLLFEMLRGEVIGKKGWRDKYVKEALDLCLACKGCKKECPAHVDMASYKAEFLSHYYSYRLRPQSAYFLGYINFWSNLAALAPKLVNFLTHSHFFKTIFKFMIGISPKRDIPSYATITFRKWFEQRGIKNFENKQVILWPDTFTNHFNPQIAIASVAILENAGYQVILPKNKLCCGRSLYDYGFLKKARNYLLTILEEMREEIRAGIPIIGLEPSCVAVFKDELCNLLPHDQDAKRLSKQTYLFSEFILKNMNDFALPVFNVEAIVQAHCHQKAVIGLEADKEILKKMQIKFKILDSGCCGMAGSFGYESGEHYEVSIKCGERALFPALENISKEILIIANGFSCRSQIYDKIKIKPLHLAEVIHLAMQQEKNPLNKR</sequence>
<dbReference type="InterPro" id="IPR017900">
    <property type="entry name" value="4Fe4S_Fe_S_CS"/>
</dbReference>
<dbReference type="Pfam" id="PF02913">
    <property type="entry name" value="FAD-oxidase_C"/>
    <property type="match status" value="1"/>
</dbReference>
<organism evidence="9 10">
    <name type="scientific">Legionella santicrucis</name>
    <dbReference type="NCBI Taxonomy" id="45074"/>
    <lineage>
        <taxon>Bacteria</taxon>
        <taxon>Pseudomonadati</taxon>
        <taxon>Pseudomonadota</taxon>
        <taxon>Gammaproteobacteria</taxon>
        <taxon>Legionellales</taxon>
        <taxon>Legionellaceae</taxon>
        <taxon>Legionella</taxon>
    </lineage>
</organism>
<keyword evidence="5" id="KW-0560">Oxidoreductase</keyword>
<dbReference type="GO" id="GO:0008720">
    <property type="term" value="F:D-lactate dehydrogenase (NAD+) activity"/>
    <property type="evidence" value="ECO:0007669"/>
    <property type="project" value="TreeGrafter"/>
</dbReference>
<dbReference type="Gene3D" id="3.30.465.10">
    <property type="match status" value="1"/>
</dbReference>
<keyword evidence="6" id="KW-0408">Iron</keyword>
<gene>
    <name evidence="9" type="ORF">Lsan_2658</name>
</gene>
<dbReference type="Gene3D" id="3.30.43.10">
    <property type="entry name" value="Uridine Diphospho-n-acetylenolpyruvylglucosamine Reductase, domain 2"/>
    <property type="match status" value="1"/>
</dbReference>
<keyword evidence="3" id="KW-0479">Metal-binding</keyword>
<keyword evidence="4" id="KW-0274">FAD</keyword>
<dbReference type="GO" id="GO:0051536">
    <property type="term" value="F:iron-sulfur cluster binding"/>
    <property type="evidence" value="ECO:0007669"/>
    <property type="project" value="UniProtKB-KW"/>
</dbReference>
<dbReference type="Pfam" id="PF02754">
    <property type="entry name" value="CCG"/>
    <property type="match status" value="1"/>
</dbReference>
<dbReference type="InterPro" id="IPR036318">
    <property type="entry name" value="FAD-bd_PCMH-like_sf"/>
</dbReference>
<evidence type="ECO:0000256" key="4">
    <source>
        <dbReference type="ARBA" id="ARBA00022827"/>
    </source>
</evidence>
<dbReference type="OrthoDB" id="9765258at2"/>
<keyword evidence="2" id="KW-0285">Flavoprotein</keyword>
<protein>
    <submittedName>
        <fullName evidence="9">Oxidase</fullName>
    </submittedName>
</protein>
<dbReference type="GO" id="GO:0004458">
    <property type="term" value="F:D-lactate dehydrogenase (cytochrome) activity"/>
    <property type="evidence" value="ECO:0007669"/>
    <property type="project" value="TreeGrafter"/>
</dbReference>
<proteinExistence type="predicted"/>
<evidence type="ECO:0000256" key="6">
    <source>
        <dbReference type="ARBA" id="ARBA00023004"/>
    </source>
</evidence>
<feature type="domain" description="FAD-binding PCMH-type" evidence="8">
    <location>
        <begin position="35"/>
        <end position="269"/>
    </location>
</feature>
<name>A0A0W0YJE3_9GAMM</name>
<dbReference type="PROSITE" id="PS51387">
    <property type="entry name" value="FAD_PCMH"/>
    <property type="match status" value="1"/>
</dbReference>
<dbReference type="InterPro" id="IPR006094">
    <property type="entry name" value="Oxid_FAD_bind_N"/>
</dbReference>
<evidence type="ECO:0000256" key="2">
    <source>
        <dbReference type="ARBA" id="ARBA00022630"/>
    </source>
</evidence>
<dbReference type="PANTHER" id="PTHR11748:SF119">
    <property type="entry name" value="D-2-HYDROXYGLUTARATE DEHYDROGENASE"/>
    <property type="match status" value="1"/>
</dbReference>
<reference evidence="9 10" key="1">
    <citation type="submission" date="2015-11" db="EMBL/GenBank/DDBJ databases">
        <title>Genomic analysis of 38 Legionella species identifies large and diverse effector repertoires.</title>
        <authorList>
            <person name="Burstein D."/>
            <person name="Amaro F."/>
            <person name="Zusman T."/>
            <person name="Lifshitz Z."/>
            <person name="Cohen O."/>
            <person name="Gilbert J.A."/>
            <person name="Pupko T."/>
            <person name="Shuman H.A."/>
            <person name="Segal G."/>
        </authorList>
    </citation>
    <scope>NUCLEOTIDE SEQUENCE [LARGE SCALE GENOMIC DNA]</scope>
    <source>
        <strain evidence="9 10">SC-63-C7</strain>
    </source>
</reference>
<dbReference type="RefSeq" id="WP_058514716.1">
    <property type="nucleotide sequence ID" value="NZ_CAAAIH010000034.1"/>
</dbReference>
<dbReference type="SUPFAM" id="SSF46548">
    <property type="entry name" value="alpha-helical ferredoxin"/>
    <property type="match status" value="1"/>
</dbReference>
<dbReference type="InterPro" id="IPR016167">
    <property type="entry name" value="FAD-bd_PCMH_sub1"/>
</dbReference>
<keyword evidence="7" id="KW-0411">Iron-sulfur</keyword>
<dbReference type="PANTHER" id="PTHR11748">
    <property type="entry name" value="D-LACTATE DEHYDROGENASE"/>
    <property type="match status" value="1"/>
</dbReference>
<dbReference type="InterPro" id="IPR004113">
    <property type="entry name" value="FAD-bd_oxidored_4_C"/>
</dbReference>
<evidence type="ECO:0000313" key="10">
    <source>
        <dbReference type="Proteomes" id="UP000054703"/>
    </source>
</evidence>
<dbReference type="InterPro" id="IPR016169">
    <property type="entry name" value="FAD-bd_PCMH_sub2"/>
</dbReference>
<dbReference type="PROSITE" id="PS00198">
    <property type="entry name" value="4FE4S_FER_1"/>
    <property type="match status" value="1"/>
</dbReference>
<dbReference type="GO" id="GO:1903457">
    <property type="term" value="P:lactate catabolic process"/>
    <property type="evidence" value="ECO:0007669"/>
    <property type="project" value="TreeGrafter"/>
</dbReference>
<comment type="cofactor">
    <cofactor evidence="1">
        <name>FAD</name>
        <dbReference type="ChEBI" id="CHEBI:57692"/>
    </cofactor>
</comment>
<dbReference type="InterPro" id="IPR016164">
    <property type="entry name" value="FAD-linked_Oxase-like_C"/>
</dbReference>
<dbReference type="Proteomes" id="UP000054703">
    <property type="component" value="Unassembled WGS sequence"/>
</dbReference>
<dbReference type="Gene3D" id="3.30.70.2740">
    <property type="match status" value="1"/>
</dbReference>